<gene>
    <name evidence="1" type="ORF">GCM10008942_07290</name>
</gene>
<dbReference type="EMBL" id="BAAADD010000002">
    <property type="protein sequence ID" value="GAA0561406.1"/>
    <property type="molecule type" value="Genomic_DNA"/>
</dbReference>
<evidence type="ECO:0000313" key="2">
    <source>
        <dbReference type="Proteomes" id="UP001499951"/>
    </source>
</evidence>
<dbReference type="Proteomes" id="UP001499951">
    <property type="component" value="Unassembled WGS sequence"/>
</dbReference>
<evidence type="ECO:0000313" key="1">
    <source>
        <dbReference type="EMBL" id="GAA0561406.1"/>
    </source>
</evidence>
<organism evidence="1 2">
    <name type="scientific">Rhizomicrobium electricum</name>
    <dbReference type="NCBI Taxonomy" id="480070"/>
    <lineage>
        <taxon>Bacteria</taxon>
        <taxon>Pseudomonadati</taxon>
        <taxon>Pseudomonadota</taxon>
        <taxon>Alphaproteobacteria</taxon>
        <taxon>Micropepsales</taxon>
        <taxon>Micropepsaceae</taxon>
        <taxon>Rhizomicrobium</taxon>
    </lineage>
</organism>
<dbReference type="RefSeq" id="WP_166932078.1">
    <property type="nucleotide sequence ID" value="NZ_BAAADD010000002.1"/>
</dbReference>
<reference evidence="2" key="1">
    <citation type="journal article" date="2019" name="Int. J. Syst. Evol. Microbiol.">
        <title>The Global Catalogue of Microorganisms (GCM) 10K type strain sequencing project: providing services to taxonomists for standard genome sequencing and annotation.</title>
        <authorList>
            <consortium name="The Broad Institute Genomics Platform"/>
            <consortium name="The Broad Institute Genome Sequencing Center for Infectious Disease"/>
            <person name="Wu L."/>
            <person name="Ma J."/>
        </authorList>
    </citation>
    <scope>NUCLEOTIDE SEQUENCE [LARGE SCALE GENOMIC DNA]</scope>
    <source>
        <strain evidence="2">JCM 15089</strain>
    </source>
</reference>
<proteinExistence type="predicted"/>
<sequence length="89" mass="9978">MLSRTSSKQVTFFRSFRLSGFDHVQPPGVYRIDTLEELIEAVSFSAWKRVSTTMPLTYNGLTEYMPVDPGELDRALANDAAPRTDPPSP</sequence>
<comment type="caution">
    <text evidence="1">The sequence shown here is derived from an EMBL/GenBank/DDBJ whole genome shotgun (WGS) entry which is preliminary data.</text>
</comment>
<protein>
    <submittedName>
        <fullName evidence="1">Uncharacterized protein</fullName>
    </submittedName>
</protein>
<keyword evidence="2" id="KW-1185">Reference proteome</keyword>
<accession>A0ABP3P9F4</accession>
<name>A0ABP3P9F4_9PROT</name>